<dbReference type="OrthoDB" id="1132682at2759"/>
<organism evidence="2 3">
    <name type="scientific">Arabis nemorensis</name>
    <dbReference type="NCBI Taxonomy" id="586526"/>
    <lineage>
        <taxon>Eukaryota</taxon>
        <taxon>Viridiplantae</taxon>
        <taxon>Streptophyta</taxon>
        <taxon>Embryophyta</taxon>
        <taxon>Tracheophyta</taxon>
        <taxon>Spermatophyta</taxon>
        <taxon>Magnoliopsida</taxon>
        <taxon>eudicotyledons</taxon>
        <taxon>Gunneridae</taxon>
        <taxon>Pentapetalae</taxon>
        <taxon>rosids</taxon>
        <taxon>malvids</taxon>
        <taxon>Brassicales</taxon>
        <taxon>Brassicaceae</taxon>
        <taxon>Arabideae</taxon>
        <taxon>Arabis</taxon>
    </lineage>
</organism>
<dbReference type="Proteomes" id="UP000489600">
    <property type="component" value="Unassembled WGS sequence"/>
</dbReference>
<evidence type="ECO:0008006" key="4">
    <source>
        <dbReference type="Google" id="ProtNLM"/>
    </source>
</evidence>
<keyword evidence="1" id="KW-0175">Coiled coil</keyword>
<sequence>MFWLAKTSSLFCAQFSSWGHSTLPFSKLKEEGFLENNKLVLKVHVKVLEVVHQGKTTENEMFETRGFEVLFTQVASVCSLFTKHPDIAVDFRPKAKGAELNNAQSELNELTEVGFKLDWLKTKLEEVSLERKNALAEGSPVGELEERIKNLELTLWDLKVELKSEKAKSAAPAKLLSFNDIL</sequence>
<evidence type="ECO:0000313" key="3">
    <source>
        <dbReference type="Proteomes" id="UP000489600"/>
    </source>
</evidence>
<name>A0A565BQ27_9BRAS</name>
<accession>A0A565BQ27</accession>
<protein>
    <recommendedName>
        <fullName evidence="4">MATH domain-containing protein</fullName>
    </recommendedName>
</protein>
<comment type="caution">
    <text evidence="2">The sequence shown here is derived from an EMBL/GenBank/DDBJ whole genome shotgun (WGS) entry which is preliminary data.</text>
</comment>
<reference evidence="2" key="1">
    <citation type="submission" date="2019-07" db="EMBL/GenBank/DDBJ databases">
        <authorList>
            <person name="Dittberner H."/>
        </authorList>
    </citation>
    <scope>NUCLEOTIDE SEQUENCE [LARGE SCALE GENOMIC DNA]</scope>
</reference>
<evidence type="ECO:0000256" key="1">
    <source>
        <dbReference type="SAM" id="Coils"/>
    </source>
</evidence>
<dbReference type="PANTHER" id="PTHR46236">
    <property type="entry name" value="TRAF-LIKE SUPERFAMILY PROTEIN"/>
    <property type="match status" value="1"/>
</dbReference>
<evidence type="ECO:0000313" key="2">
    <source>
        <dbReference type="EMBL" id="VVB03114.1"/>
    </source>
</evidence>
<feature type="coiled-coil region" evidence="1">
    <location>
        <begin position="117"/>
        <end position="168"/>
    </location>
</feature>
<proteinExistence type="predicted"/>
<dbReference type="PANTHER" id="PTHR46236:SF14">
    <property type="entry name" value="GENOME ASSEMBLY, CHROMOSOME: A03"/>
    <property type="match status" value="1"/>
</dbReference>
<dbReference type="InterPro" id="IPR050804">
    <property type="entry name" value="MCC"/>
</dbReference>
<gene>
    <name evidence="2" type="ORF">ANE_LOCUS13558</name>
</gene>
<dbReference type="AlphaFoldDB" id="A0A565BQ27"/>
<keyword evidence="3" id="KW-1185">Reference proteome</keyword>
<dbReference type="EMBL" id="CABITT030000004">
    <property type="protein sequence ID" value="VVB03114.1"/>
    <property type="molecule type" value="Genomic_DNA"/>
</dbReference>